<dbReference type="InterPro" id="IPR025295">
    <property type="entry name" value="eCIS_core_dom"/>
</dbReference>
<evidence type="ECO:0000256" key="7">
    <source>
        <dbReference type="ARBA" id="ARBA00023048"/>
    </source>
</evidence>
<dbReference type="Proteomes" id="UP000660862">
    <property type="component" value="Unassembled WGS sequence"/>
</dbReference>
<keyword evidence="7" id="KW-0078">Bacteriocin</keyword>
<name>A0A917M525_9SPHI</name>
<comment type="similarity">
    <text evidence="1">Belongs to the colicin/pyosin nuclease family.</text>
</comment>
<dbReference type="InterPro" id="IPR037146">
    <property type="entry name" value="Colicin/pyocin_DNase_dom_sf"/>
</dbReference>
<feature type="region of interest" description="Disordered" evidence="8">
    <location>
        <begin position="1"/>
        <end position="22"/>
    </location>
</feature>
<evidence type="ECO:0000313" key="11">
    <source>
        <dbReference type="Proteomes" id="UP000660862"/>
    </source>
</evidence>
<dbReference type="AlphaFoldDB" id="A0A917M525"/>
<evidence type="ECO:0000256" key="4">
    <source>
        <dbReference type="ARBA" id="ARBA00022759"/>
    </source>
</evidence>
<feature type="domain" description="eCIS core" evidence="9">
    <location>
        <begin position="139"/>
        <end position="216"/>
    </location>
</feature>
<dbReference type="Gene3D" id="3.90.540.10">
    <property type="entry name" value="Colicin/pyocin, DNase domain"/>
    <property type="match status" value="1"/>
</dbReference>
<dbReference type="GO" id="GO:0042742">
    <property type="term" value="P:defense response to bacterium"/>
    <property type="evidence" value="ECO:0007669"/>
    <property type="project" value="UniProtKB-KW"/>
</dbReference>
<sequence>MKQTTEHGTPKIPGAASLKGSKARDPVFFQPKLAVNQPGDVYEQEADAMAERVMRLVPPRGNNTSFFSPRPVVVQRKCKECEEEERKARPQTQPAVQRKCAKCEQEEEQVRRKAVDVHVPETDPAFERYMAGLGFQGHPLSAEERQFFEPRFNRDFSDVRVHTGTEASQSAKTIDALAYTVGNHVVFSDGQYQPHTDAGRRLLAHELTHVIQQNGHVAPKSIQRMPNGISASGRCKEYNVKFEGYISNPHGELLYQQGGVPIRNGDQGQPLKNPDGSNVVIPYKTKIAVGDIGFKYWRAVCLLVPQRTNPELFWVRASYVQQVDESLPDKSSNTPTAPPSALWDYIEVIPECPPRARLLNTSVDHQEIAQELYGGQAIAVSLTDDFTFDVLYENLSPVWKPRFKGCVAEEEEIPAEQQVCRADTEYVGDVEITPGRVSAPKGIRLHTTPDVADCDYVAKEGIAATVFAKGTDLIIIAKGNADNEGWVKIQIGDQQYEGWIQEQFVKRISDKDKTKDAVTLLTYTVQTGDKLEPLVREIYKDYPYTTGNDRRTIVHAFSVLNEGSPAIYFEGNTGSWKDIFDPDFAKSRDIYQTIKLYAGAEIRFPTVAYIDYLRDEGQVGVRPEWKNTAIAFARSLEGFLEGIVIGFFKAAWDTVKGLWDLIKGIFTGELLNQAYELYKQIKEKGWSVIWDMIKGFAEGIINDFENAWKNPNPYQKWKFFGEIVGMVVLEVVIAYFTAGAGAARHIGKVDKVLDALPALKKVVTKVGTKLDDIPAKGKLDVSKLGKVEKKIDDLGDMTGETRKMLRDPKHAPMLDSLTDNKKAAKALKKCASPCYKDFLSTRQIDEVEAILRKAETHNVNINYDELKTYFHKAVDADDLDEKIDVLRSGLDRFTYDKSRGVSPFELDRLNKTEKLRNMPGRLSGGDHLPTVTKDNVSTWYGEKPVGSTLSQATEGSIMMPPKQVVDRLKARFASQDITFRKLREEFWKEMYADGVINKFFSDRGAVRSLDEMKNGRAPFALKDGRMGGGANAKLQLNHQQALEHLGDRADEVLNFDNLEIVSPRFHEAMKQ</sequence>
<keyword evidence="2" id="KW-0929">Antimicrobial</keyword>
<organism evidence="10 11">
    <name type="scientific">Parapedobacter pyrenivorans</name>
    <dbReference type="NCBI Taxonomy" id="1305674"/>
    <lineage>
        <taxon>Bacteria</taxon>
        <taxon>Pseudomonadati</taxon>
        <taxon>Bacteroidota</taxon>
        <taxon>Sphingobacteriia</taxon>
        <taxon>Sphingobacteriales</taxon>
        <taxon>Sphingobacteriaceae</taxon>
        <taxon>Parapedobacter</taxon>
    </lineage>
</organism>
<protein>
    <recommendedName>
        <fullName evidence="9">eCIS core domain-containing protein</fullName>
    </recommendedName>
</protein>
<proteinExistence type="inferred from homology"/>
<evidence type="ECO:0000256" key="5">
    <source>
        <dbReference type="ARBA" id="ARBA00022801"/>
    </source>
</evidence>
<keyword evidence="4" id="KW-0255">Endonuclease</keyword>
<dbReference type="GO" id="GO:0004519">
    <property type="term" value="F:endonuclease activity"/>
    <property type="evidence" value="ECO:0007669"/>
    <property type="project" value="UniProtKB-KW"/>
</dbReference>
<dbReference type="GO" id="GO:0031640">
    <property type="term" value="P:killing of cells of another organism"/>
    <property type="evidence" value="ECO:0007669"/>
    <property type="project" value="UniProtKB-KW"/>
</dbReference>
<evidence type="ECO:0000259" key="9">
    <source>
        <dbReference type="Pfam" id="PF13699"/>
    </source>
</evidence>
<dbReference type="Pfam" id="PF13699">
    <property type="entry name" value="eCIS_core"/>
    <property type="match status" value="1"/>
</dbReference>
<gene>
    <name evidence="10" type="ORF">GCM10007415_07250</name>
</gene>
<evidence type="ECO:0000256" key="3">
    <source>
        <dbReference type="ARBA" id="ARBA00022722"/>
    </source>
</evidence>
<dbReference type="Pfam" id="PF21431">
    <property type="entry name" value="Col-Pyo_DNase"/>
    <property type="match status" value="1"/>
</dbReference>
<reference evidence="10" key="1">
    <citation type="journal article" date="2014" name="Int. J. Syst. Evol. Microbiol.">
        <title>Complete genome sequence of Corynebacterium casei LMG S-19264T (=DSM 44701T), isolated from a smear-ripened cheese.</title>
        <authorList>
            <consortium name="US DOE Joint Genome Institute (JGI-PGF)"/>
            <person name="Walter F."/>
            <person name="Albersmeier A."/>
            <person name="Kalinowski J."/>
            <person name="Ruckert C."/>
        </authorList>
    </citation>
    <scope>NUCLEOTIDE SEQUENCE</scope>
    <source>
        <strain evidence="10">CGMCC 1.12195</strain>
    </source>
</reference>
<evidence type="ECO:0000256" key="8">
    <source>
        <dbReference type="SAM" id="MobiDB-lite"/>
    </source>
</evidence>
<evidence type="ECO:0000256" key="2">
    <source>
        <dbReference type="ARBA" id="ARBA00022529"/>
    </source>
</evidence>
<keyword evidence="6" id="KW-0044">Antibiotic</keyword>
<dbReference type="RefSeq" id="WP_188504557.1">
    <property type="nucleotide sequence ID" value="NZ_BMER01000001.1"/>
</dbReference>
<keyword evidence="3" id="KW-0540">Nuclease</keyword>
<reference evidence="10" key="2">
    <citation type="submission" date="2020-09" db="EMBL/GenBank/DDBJ databases">
        <authorList>
            <person name="Sun Q."/>
            <person name="Zhou Y."/>
        </authorList>
    </citation>
    <scope>NUCLEOTIDE SEQUENCE</scope>
    <source>
        <strain evidence="10">CGMCC 1.12195</strain>
    </source>
</reference>
<dbReference type="InterPro" id="IPR044925">
    <property type="entry name" value="His-Me_finger_sf"/>
</dbReference>
<evidence type="ECO:0000256" key="6">
    <source>
        <dbReference type="ARBA" id="ARBA00023022"/>
    </source>
</evidence>
<dbReference type="SUPFAM" id="SSF54060">
    <property type="entry name" value="His-Me finger endonucleases"/>
    <property type="match status" value="1"/>
</dbReference>
<evidence type="ECO:0000256" key="1">
    <source>
        <dbReference type="ARBA" id="ARBA00006811"/>
    </source>
</evidence>
<evidence type="ECO:0000313" key="10">
    <source>
        <dbReference type="EMBL" id="GGG77807.1"/>
    </source>
</evidence>
<keyword evidence="11" id="KW-1185">Reference proteome</keyword>
<dbReference type="EMBL" id="BMER01000001">
    <property type="protein sequence ID" value="GGG77807.1"/>
    <property type="molecule type" value="Genomic_DNA"/>
</dbReference>
<accession>A0A917M525</accession>
<keyword evidence="5" id="KW-0378">Hydrolase</keyword>
<comment type="caution">
    <text evidence="10">The sequence shown here is derived from an EMBL/GenBank/DDBJ whole genome shotgun (WGS) entry which is preliminary data.</text>
</comment>
<dbReference type="GO" id="GO:0016787">
    <property type="term" value="F:hydrolase activity"/>
    <property type="evidence" value="ECO:0007669"/>
    <property type="project" value="UniProtKB-KW"/>
</dbReference>